<feature type="domain" description="Mechanosensitive ion channel MscS" evidence="5">
    <location>
        <begin position="45"/>
        <end position="107"/>
    </location>
</feature>
<evidence type="ECO:0000256" key="3">
    <source>
        <dbReference type="ARBA" id="ARBA00022989"/>
    </source>
</evidence>
<comment type="subcellular location">
    <subcellularLocation>
        <location evidence="1">Membrane</location>
    </subcellularLocation>
</comment>
<dbReference type="InterPro" id="IPR010920">
    <property type="entry name" value="LSM_dom_sf"/>
</dbReference>
<organism evidence="6 7">
    <name type="scientific">Edhazardia aedis (strain USNM 41457)</name>
    <name type="common">Microsporidian parasite</name>
    <dbReference type="NCBI Taxonomy" id="1003232"/>
    <lineage>
        <taxon>Eukaryota</taxon>
        <taxon>Fungi</taxon>
        <taxon>Fungi incertae sedis</taxon>
        <taxon>Microsporidia</taxon>
        <taxon>Edhazardia</taxon>
    </lineage>
</organism>
<evidence type="ECO:0000256" key="4">
    <source>
        <dbReference type="ARBA" id="ARBA00023136"/>
    </source>
</evidence>
<dbReference type="OrthoDB" id="2187336at2759"/>
<comment type="caution">
    <text evidence="6">The sequence shown here is derived from an EMBL/GenBank/DDBJ whole genome shotgun (WGS) entry which is preliminary data.</text>
</comment>
<keyword evidence="7" id="KW-1185">Reference proteome</keyword>
<keyword evidence="2" id="KW-0812">Transmembrane</keyword>
<evidence type="ECO:0000313" key="7">
    <source>
        <dbReference type="Proteomes" id="UP000003163"/>
    </source>
</evidence>
<dbReference type="EMBL" id="AFBI03000030">
    <property type="protein sequence ID" value="EJW03818.1"/>
    <property type="molecule type" value="Genomic_DNA"/>
</dbReference>
<evidence type="ECO:0000256" key="2">
    <source>
        <dbReference type="ARBA" id="ARBA00022692"/>
    </source>
</evidence>
<keyword evidence="4" id="KW-0472">Membrane</keyword>
<dbReference type="InterPro" id="IPR006685">
    <property type="entry name" value="MscS_channel_2nd"/>
</dbReference>
<proteinExistence type="predicted"/>
<evidence type="ECO:0000256" key="1">
    <source>
        <dbReference type="ARBA" id="ARBA00004370"/>
    </source>
</evidence>
<reference evidence="6 7" key="1">
    <citation type="submission" date="2011-08" db="EMBL/GenBank/DDBJ databases">
        <authorList>
            <person name="Liu Z.J."/>
            <person name="Shi F.L."/>
            <person name="Lu J.Q."/>
            <person name="Li M."/>
            <person name="Wang Z.L."/>
        </authorList>
    </citation>
    <scope>NUCLEOTIDE SEQUENCE [LARGE SCALE GENOMIC DNA]</scope>
    <source>
        <strain evidence="6 7">USNM 41457</strain>
    </source>
</reference>
<evidence type="ECO:0000313" key="6">
    <source>
        <dbReference type="EMBL" id="EJW03818.1"/>
    </source>
</evidence>
<accession>J8ZVW9</accession>
<dbReference type="GO" id="GO:0016020">
    <property type="term" value="C:membrane"/>
    <property type="evidence" value="ECO:0007669"/>
    <property type="project" value="UniProtKB-SubCell"/>
</dbReference>
<dbReference type="HOGENOM" id="CLU_2158319_0_0_1"/>
<reference evidence="7" key="2">
    <citation type="submission" date="2015-07" db="EMBL/GenBank/DDBJ databases">
        <title>Contrasting host-pathogen interactions and genome evolution in two generalist and specialist microsporidian pathogens of mosquitoes.</title>
        <authorList>
            <consortium name="The Broad Institute Genomics Platform"/>
            <consortium name="The Broad Institute Genome Sequencing Center for Infectious Disease"/>
            <person name="Cuomo C.A."/>
            <person name="Sanscrainte N.D."/>
            <person name="Goldberg J.M."/>
            <person name="Heiman D."/>
            <person name="Young S."/>
            <person name="Zeng Q."/>
            <person name="Becnel J.J."/>
            <person name="Birren B.W."/>
        </authorList>
    </citation>
    <scope>NUCLEOTIDE SEQUENCE [LARGE SCALE GENOMIC DNA]</scope>
    <source>
        <strain evidence="7">USNM 41457</strain>
    </source>
</reference>
<gene>
    <name evidence="6" type="ORF">EDEG_01910</name>
</gene>
<name>J8ZVW9_EDHAE</name>
<dbReference type="SUPFAM" id="SSF50182">
    <property type="entry name" value="Sm-like ribonucleoproteins"/>
    <property type="match status" value="1"/>
</dbReference>
<sequence length="111" mass="12883">MFKLQKLTANFPQLTPQMLDIDTIKSPIAVSFSLFSTNASNFSKDLTTNFLKSAYMLVYKPFKNGDTVRLLNYEGKVEYMNMVFLKLKRKDKSEVYIPTSNIFCQTIEIFK</sequence>
<dbReference type="Pfam" id="PF00924">
    <property type="entry name" value="MS_channel_2nd"/>
    <property type="match status" value="1"/>
</dbReference>
<evidence type="ECO:0000259" key="5">
    <source>
        <dbReference type="Pfam" id="PF00924"/>
    </source>
</evidence>
<protein>
    <recommendedName>
        <fullName evidence="5">Mechanosensitive ion channel MscS domain-containing protein</fullName>
    </recommendedName>
</protein>
<dbReference type="AlphaFoldDB" id="J8ZVW9"/>
<dbReference type="InterPro" id="IPR023408">
    <property type="entry name" value="MscS_beta-dom_sf"/>
</dbReference>
<dbReference type="InParanoid" id="J8ZVW9"/>
<dbReference type="GO" id="GO:0055085">
    <property type="term" value="P:transmembrane transport"/>
    <property type="evidence" value="ECO:0007669"/>
    <property type="project" value="InterPro"/>
</dbReference>
<dbReference type="VEuPathDB" id="MicrosporidiaDB:EDEG_01910"/>
<keyword evidence="3" id="KW-1133">Transmembrane helix</keyword>
<dbReference type="Proteomes" id="UP000003163">
    <property type="component" value="Unassembled WGS sequence"/>
</dbReference>
<dbReference type="Gene3D" id="2.30.30.60">
    <property type="match status" value="1"/>
</dbReference>
<dbReference type="OMA" id="MPHFQKD"/>